<dbReference type="AlphaFoldDB" id="A0A5E4CQQ3"/>
<keyword evidence="2" id="KW-1185">Reference proteome</keyword>
<accession>A0A5E4CQQ3</accession>
<organism evidence="1 2">
    <name type="scientific">Marmota monax</name>
    <name type="common">Woodchuck</name>
    <dbReference type="NCBI Taxonomy" id="9995"/>
    <lineage>
        <taxon>Eukaryota</taxon>
        <taxon>Metazoa</taxon>
        <taxon>Chordata</taxon>
        <taxon>Craniata</taxon>
        <taxon>Vertebrata</taxon>
        <taxon>Euteleostomi</taxon>
        <taxon>Mammalia</taxon>
        <taxon>Eutheria</taxon>
        <taxon>Euarchontoglires</taxon>
        <taxon>Glires</taxon>
        <taxon>Rodentia</taxon>
        <taxon>Sciuromorpha</taxon>
        <taxon>Sciuridae</taxon>
        <taxon>Xerinae</taxon>
        <taxon>Marmotini</taxon>
        <taxon>Marmota</taxon>
    </lineage>
</organism>
<gene>
    <name evidence="1" type="ORF">MONAX_5E039598</name>
</gene>
<comment type="caution">
    <text evidence="1">The sequence shown here is derived from an EMBL/GenBank/DDBJ whole genome shotgun (WGS) entry which is preliminary data.</text>
</comment>
<name>A0A5E4CQQ3_MARMO</name>
<reference evidence="1" key="1">
    <citation type="submission" date="2019-04" db="EMBL/GenBank/DDBJ databases">
        <authorList>
            <person name="Alioto T."/>
            <person name="Alioto T."/>
        </authorList>
    </citation>
    <scope>NUCLEOTIDE SEQUENCE [LARGE SCALE GENOMIC DNA]</scope>
</reference>
<sequence>MEGVTDGHKAVIGHHSQKHIIHAPENEKKRHLCQAAYIGDDSALSLDAHNHVWDRGGDETKVSQGQVGEEEVHRGVEVGVRADGQDDEQVPKHCDQ</sequence>
<proteinExistence type="predicted"/>
<evidence type="ECO:0000313" key="2">
    <source>
        <dbReference type="Proteomes" id="UP000335636"/>
    </source>
</evidence>
<protein>
    <submittedName>
        <fullName evidence="1">Uncharacterized protein</fullName>
    </submittedName>
</protein>
<feature type="non-terminal residue" evidence="1">
    <location>
        <position position="96"/>
    </location>
</feature>
<dbReference type="Proteomes" id="UP000335636">
    <property type="component" value="Unassembled WGS sequence"/>
</dbReference>
<evidence type="ECO:0000313" key="1">
    <source>
        <dbReference type="EMBL" id="VTJ83351.1"/>
    </source>
</evidence>
<dbReference type="EMBL" id="CABDUW010001688">
    <property type="protein sequence ID" value="VTJ83351.1"/>
    <property type="molecule type" value="Genomic_DNA"/>
</dbReference>